<comment type="caution">
    <text evidence="3">The sequence shown here is derived from an EMBL/GenBank/DDBJ whole genome shotgun (WGS) entry which is preliminary data.</text>
</comment>
<feature type="domain" description="DUF7210" evidence="2">
    <location>
        <begin position="13"/>
        <end position="43"/>
    </location>
</feature>
<evidence type="ECO:0000313" key="4">
    <source>
        <dbReference type="Proteomes" id="UP000275199"/>
    </source>
</evidence>
<sequence length="68" mass="7032">MSKTPAKAVERKDYKLSAAHTHGGKDCAAGDTVSLTARQAAFIKHKLVGQDSKTANPAEAVAPAVQEG</sequence>
<dbReference type="Proteomes" id="UP000275199">
    <property type="component" value="Unassembled WGS sequence"/>
</dbReference>
<gene>
    <name evidence="3" type="ORF">EF096_01915</name>
</gene>
<reference evidence="3 4" key="1">
    <citation type="submission" date="2018-11" db="EMBL/GenBank/DDBJ databases">
        <authorList>
            <person name="Jang G.I."/>
            <person name="Hwang C.Y."/>
        </authorList>
    </citation>
    <scope>NUCLEOTIDE SEQUENCE [LARGE SCALE GENOMIC DNA]</scope>
    <source>
        <strain evidence="3 4">SSM26</strain>
    </source>
</reference>
<dbReference type="RefSeq" id="WP_123887908.1">
    <property type="nucleotide sequence ID" value="NZ_RKKU01000001.1"/>
</dbReference>
<evidence type="ECO:0000259" key="2">
    <source>
        <dbReference type="Pfam" id="PF23843"/>
    </source>
</evidence>
<name>A0ABX9XQU8_9PSED</name>
<evidence type="ECO:0000256" key="1">
    <source>
        <dbReference type="SAM" id="MobiDB-lite"/>
    </source>
</evidence>
<proteinExistence type="predicted"/>
<organism evidence="3 4">
    <name type="scientific">Pseudomonas neustonica</name>
    <dbReference type="NCBI Taxonomy" id="2487346"/>
    <lineage>
        <taxon>Bacteria</taxon>
        <taxon>Pseudomonadati</taxon>
        <taxon>Pseudomonadota</taxon>
        <taxon>Gammaproteobacteria</taxon>
        <taxon>Pseudomonadales</taxon>
        <taxon>Pseudomonadaceae</taxon>
        <taxon>Pseudomonas</taxon>
    </lineage>
</organism>
<dbReference type="EMBL" id="RKKU01000001">
    <property type="protein sequence ID" value="ROZ88470.1"/>
    <property type="molecule type" value="Genomic_DNA"/>
</dbReference>
<protein>
    <recommendedName>
        <fullName evidence="2">DUF7210 domain-containing protein</fullName>
    </recommendedName>
</protein>
<keyword evidence="4" id="KW-1185">Reference proteome</keyword>
<evidence type="ECO:0000313" key="3">
    <source>
        <dbReference type="EMBL" id="ROZ88470.1"/>
    </source>
</evidence>
<accession>A0ABX9XQU8</accession>
<dbReference type="InterPro" id="IPR055634">
    <property type="entry name" value="DUF7210"/>
</dbReference>
<feature type="region of interest" description="Disordered" evidence="1">
    <location>
        <begin position="1"/>
        <end position="26"/>
    </location>
</feature>
<dbReference type="Pfam" id="PF23843">
    <property type="entry name" value="DUF7210"/>
    <property type="match status" value="1"/>
</dbReference>